<reference evidence="4" key="3">
    <citation type="submission" date="2025-09" db="UniProtKB">
        <authorList>
            <consortium name="Ensembl"/>
        </authorList>
    </citation>
    <scope>IDENTIFICATION</scope>
</reference>
<dbReference type="GO" id="GO:0030020">
    <property type="term" value="F:extracellular matrix structural constituent conferring tensile strength"/>
    <property type="evidence" value="ECO:0007669"/>
    <property type="project" value="TreeGrafter"/>
</dbReference>
<name>A0A667Z347_9TELE</name>
<dbReference type="Proteomes" id="UP000472263">
    <property type="component" value="Chromosome 13"/>
</dbReference>
<dbReference type="InterPro" id="IPR050149">
    <property type="entry name" value="Collagen_superfamily"/>
</dbReference>
<evidence type="ECO:0000313" key="5">
    <source>
        <dbReference type="Proteomes" id="UP000472263"/>
    </source>
</evidence>
<sequence length="323" mass="33927">ETYNSFQSLVQSPDVALVGMKCILGYLAIHLSVNSRLITEGDSSTVLNMMSSLCRFNMMSSLWNVGDPGPPGQRGATGDMGLMGLLGPAGAPGRSIPGQLFLCLCSGPRGVPGPQGIPGSMGEKGEPGRLFLDGPTPGEPGKQGARGLRGPKGEQGAPGFLGEKGVIGPEGLPGVGPQGPVGKTGSPGFPGYPGPQGSPGPCGDPGQPGPSGQKGEVLFCTVTLRCVILYNITVERKNMSGVFDDHGDHFDGVFVCVQRQKTAAQFKPGETRLRQQNEILLNKVKHSLTLRDFFGKSTCVTSSFCNMRAQKRRITVSRFNQLN</sequence>
<proteinExistence type="predicted"/>
<dbReference type="GeneTree" id="ENSGT01150000289058"/>
<dbReference type="PANTHER" id="PTHR24023">
    <property type="entry name" value="COLLAGEN ALPHA"/>
    <property type="match status" value="1"/>
</dbReference>
<feature type="region of interest" description="Disordered" evidence="3">
    <location>
        <begin position="114"/>
        <end position="212"/>
    </location>
</feature>
<dbReference type="PANTHER" id="PTHR24023:SF1082">
    <property type="entry name" value="COLLAGEN TRIPLE HELIX REPEAT"/>
    <property type="match status" value="1"/>
</dbReference>
<dbReference type="InterPro" id="IPR008160">
    <property type="entry name" value="Collagen"/>
</dbReference>
<dbReference type="GO" id="GO:0031012">
    <property type="term" value="C:extracellular matrix"/>
    <property type="evidence" value="ECO:0007669"/>
    <property type="project" value="TreeGrafter"/>
</dbReference>
<organism evidence="4 5">
    <name type="scientific">Myripristis murdjan</name>
    <name type="common">pinecone soldierfish</name>
    <dbReference type="NCBI Taxonomy" id="586833"/>
    <lineage>
        <taxon>Eukaryota</taxon>
        <taxon>Metazoa</taxon>
        <taxon>Chordata</taxon>
        <taxon>Craniata</taxon>
        <taxon>Vertebrata</taxon>
        <taxon>Euteleostomi</taxon>
        <taxon>Actinopterygii</taxon>
        <taxon>Neopterygii</taxon>
        <taxon>Teleostei</taxon>
        <taxon>Neoteleostei</taxon>
        <taxon>Acanthomorphata</taxon>
        <taxon>Holocentriformes</taxon>
        <taxon>Holocentridae</taxon>
        <taxon>Myripristis</taxon>
    </lineage>
</organism>
<comment type="subcellular location">
    <subcellularLocation>
        <location evidence="1">Secreted</location>
        <location evidence="1">Extracellular space</location>
        <location evidence="1">Extracellular matrix</location>
    </subcellularLocation>
</comment>
<accession>A0A667Z347</accession>
<feature type="compositionally biased region" description="Low complexity" evidence="3">
    <location>
        <begin position="180"/>
        <end position="189"/>
    </location>
</feature>
<dbReference type="AlphaFoldDB" id="A0A667Z347"/>
<feature type="compositionally biased region" description="Low complexity" evidence="3">
    <location>
        <begin position="199"/>
        <end position="212"/>
    </location>
</feature>
<reference evidence="4" key="1">
    <citation type="submission" date="2019-06" db="EMBL/GenBank/DDBJ databases">
        <authorList>
            <consortium name="Wellcome Sanger Institute Data Sharing"/>
        </authorList>
    </citation>
    <scope>NUCLEOTIDE SEQUENCE [LARGE SCALE GENOMIC DNA]</scope>
</reference>
<dbReference type="InParanoid" id="A0A667Z347"/>
<evidence type="ECO:0000256" key="3">
    <source>
        <dbReference type="SAM" id="MobiDB-lite"/>
    </source>
</evidence>
<dbReference type="Pfam" id="PF01391">
    <property type="entry name" value="Collagen"/>
    <property type="match status" value="1"/>
</dbReference>
<keyword evidence="5" id="KW-1185">Reference proteome</keyword>
<reference evidence="4" key="2">
    <citation type="submission" date="2025-08" db="UniProtKB">
        <authorList>
            <consortium name="Ensembl"/>
        </authorList>
    </citation>
    <scope>IDENTIFICATION</scope>
</reference>
<protein>
    <submittedName>
        <fullName evidence="4">Uncharacterized protein</fullName>
    </submittedName>
</protein>
<evidence type="ECO:0000256" key="2">
    <source>
        <dbReference type="ARBA" id="ARBA00022530"/>
    </source>
</evidence>
<evidence type="ECO:0000313" key="4">
    <source>
        <dbReference type="Ensembl" id="ENSMMDP00005033038.1"/>
    </source>
</evidence>
<keyword evidence="2" id="KW-0964">Secreted</keyword>
<evidence type="ECO:0000256" key="1">
    <source>
        <dbReference type="ARBA" id="ARBA00004498"/>
    </source>
</evidence>
<dbReference type="GO" id="GO:0005615">
    <property type="term" value="C:extracellular space"/>
    <property type="evidence" value="ECO:0007669"/>
    <property type="project" value="TreeGrafter"/>
</dbReference>
<dbReference type="Ensembl" id="ENSMMDT00005033773.1">
    <property type="protein sequence ID" value="ENSMMDP00005033038.1"/>
    <property type="gene ID" value="ENSMMDG00005015552.1"/>
</dbReference>
<keyword evidence="2" id="KW-0272">Extracellular matrix</keyword>
<dbReference type="GO" id="GO:0030198">
    <property type="term" value="P:extracellular matrix organization"/>
    <property type="evidence" value="ECO:0007669"/>
    <property type="project" value="TreeGrafter"/>
</dbReference>